<proteinExistence type="predicted"/>
<evidence type="ECO:0000256" key="1">
    <source>
        <dbReference type="SAM" id="Coils"/>
    </source>
</evidence>
<dbReference type="EMBL" id="CM007363">
    <property type="protein sequence ID" value="OIW15308.1"/>
    <property type="molecule type" value="Genomic_DNA"/>
</dbReference>
<evidence type="ECO:0008006" key="5">
    <source>
        <dbReference type="Google" id="ProtNLM"/>
    </source>
</evidence>
<dbReference type="STRING" id="3871.A0A1J7HRL8"/>
<dbReference type="GO" id="GO:0005200">
    <property type="term" value="F:structural constituent of cytoskeleton"/>
    <property type="evidence" value="ECO:0007669"/>
    <property type="project" value="TreeGrafter"/>
</dbReference>
<dbReference type="Gene3D" id="1.10.287.1490">
    <property type="match status" value="2"/>
</dbReference>
<keyword evidence="1" id="KW-0175">Coiled coil</keyword>
<feature type="region of interest" description="Disordered" evidence="2">
    <location>
        <begin position="1"/>
        <end position="84"/>
    </location>
</feature>
<dbReference type="OMA" id="HEDMIAG"/>
<feature type="compositionally biased region" description="Low complexity" evidence="2">
    <location>
        <begin position="59"/>
        <end position="79"/>
    </location>
</feature>
<organism evidence="3 4">
    <name type="scientific">Lupinus angustifolius</name>
    <name type="common">Narrow-leaved blue lupine</name>
    <dbReference type="NCBI Taxonomy" id="3871"/>
    <lineage>
        <taxon>Eukaryota</taxon>
        <taxon>Viridiplantae</taxon>
        <taxon>Streptophyta</taxon>
        <taxon>Embryophyta</taxon>
        <taxon>Tracheophyta</taxon>
        <taxon>Spermatophyta</taxon>
        <taxon>Magnoliopsida</taxon>
        <taxon>eudicotyledons</taxon>
        <taxon>Gunneridae</taxon>
        <taxon>Pentapetalae</taxon>
        <taxon>rosids</taxon>
        <taxon>fabids</taxon>
        <taxon>Fabales</taxon>
        <taxon>Fabaceae</taxon>
        <taxon>Papilionoideae</taxon>
        <taxon>50 kb inversion clade</taxon>
        <taxon>genistoids sensu lato</taxon>
        <taxon>core genistoids</taxon>
        <taxon>Genisteae</taxon>
        <taxon>Lupinus</taxon>
    </lineage>
</organism>
<sequence length="558" mass="64314">MEEGFDDSDFSGGKASEFETPFFTPFQKPDFPKSDIEPFSIDFSLSPGGDSSADSMKESSGSCYSSLSSYSDSQSSNPSVNTDEKILPEGVKQGIHLDVEGNPDNILLEGEKKSYDELLRRFIKNEEELKVSNSKLQFSEMEITQLKIQIEESEGLLGNVRKELKMKEDDLEYEKGQVLELQKQTAELETHIPDCSHKIANLKIQIEESEGQLDNVRKELKNKEDDLEYEKGQVMELQKLTAELETHVPDCSNKIEKLVQELEVAQEQLKVSNDEKTRLKEELKSRYAINHELQCKVKEIQDAAQQSEATVQWLRDWGGKRSKELEDKITQHQANETEHDHEVRKLKAEIDDLKSDISRLSKSQKLLDSRLKEWEARSKVSQRKMKQSEAEKVKLEKLHANQKLLFKAEITSLKEELDHKRHDVEAVNKEFDQHKQKYDMLMTEIDEANAKVDKLMAEVSSRDNQIAKMKTKLVQLQAQQPELISRSEARLNLVNELKLKVEDLENKVTIQNAVISDRAEEKREAIRQLCISIEHYRSEYRELRRAFAGHEHHSVTAS</sequence>
<feature type="coiled-coil region" evidence="1">
    <location>
        <begin position="336"/>
        <end position="514"/>
    </location>
</feature>
<evidence type="ECO:0000313" key="4">
    <source>
        <dbReference type="Proteomes" id="UP000188354"/>
    </source>
</evidence>
<protein>
    <recommendedName>
        <fullName evidence="5">NAB domain-containing protein</fullName>
    </recommendedName>
</protein>
<dbReference type="Proteomes" id="UP000188354">
    <property type="component" value="Chromosome LG03"/>
</dbReference>
<accession>A0A1J7HRL8</accession>
<reference evidence="3 4" key="1">
    <citation type="journal article" date="2017" name="Plant Biotechnol. J.">
        <title>A comprehensive draft genome sequence for lupin (Lupinus angustifolius), an emerging health food: insights into plant-microbe interactions and legume evolution.</title>
        <authorList>
            <person name="Hane J.K."/>
            <person name="Ming Y."/>
            <person name="Kamphuis L.G."/>
            <person name="Nelson M.N."/>
            <person name="Garg G."/>
            <person name="Atkins C.A."/>
            <person name="Bayer P.E."/>
            <person name="Bravo A."/>
            <person name="Bringans S."/>
            <person name="Cannon S."/>
            <person name="Edwards D."/>
            <person name="Foley R."/>
            <person name="Gao L.L."/>
            <person name="Harrison M.J."/>
            <person name="Huang W."/>
            <person name="Hurgobin B."/>
            <person name="Li S."/>
            <person name="Liu C.W."/>
            <person name="McGrath A."/>
            <person name="Morahan G."/>
            <person name="Murray J."/>
            <person name="Weller J."/>
            <person name="Jian J."/>
            <person name="Singh K.B."/>
        </authorList>
    </citation>
    <scope>NUCLEOTIDE SEQUENCE [LARGE SCALE GENOMIC DNA]</scope>
    <source>
        <strain evidence="4">cv. Tanjil</strain>
        <tissue evidence="3">Whole plant</tissue>
    </source>
</reference>
<dbReference type="AlphaFoldDB" id="A0A1J7HRL8"/>
<dbReference type="GO" id="GO:0005856">
    <property type="term" value="C:cytoskeleton"/>
    <property type="evidence" value="ECO:0007669"/>
    <property type="project" value="TreeGrafter"/>
</dbReference>
<keyword evidence="4" id="KW-1185">Reference proteome</keyword>
<dbReference type="Gramene" id="OIW15308">
    <property type="protein sequence ID" value="OIW15308"/>
    <property type="gene ID" value="TanjilG_10748"/>
</dbReference>
<dbReference type="PANTHER" id="PTHR47357">
    <property type="entry name" value="COP1-INTERACTIVE PROTEIN 1"/>
    <property type="match status" value="1"/>
</dbReference>
<dbReference type="OrthoDB" id="1898513at2759"/>
<gene>
    <name evidence="3" type="ORF">TanjilG_10748</name>
</gene>
<feature type="coiled-coil region" evidence="1">
    <location>
        <begin position="199"/>
        <end position="310"/>
    </location>
</feature>
<dbReference type="KEGG" id="lang:109343453"/>
<evidence type="ECO:0000256" key="2">
    <source>
        <dbReference type="SAM" id="MobiDB-lite"/>
    </source>
</evidence>
<name>A0A1J7HRL8_LUPAN</name>
<feature type="coiled-coil region" evidence="1">
    <location>
        <begin position="136"/>
        <end position="163"/>
    </location>
</feature>
<evidence type="ECO:0000313" key="3">
    <source>
        <dbReference type="EMBL" id="OIW15308.1"/>
    </source>
</evidence>
<dbReference type="PANTHER" id="PTHR47357:SF1">
    <property type="entry name" value="SPINDLE POLE BODY COMPONENT 110"/>
    <property type="match status" value="1"/>
</dbReference>